<evidence type="ECO:0000256" key="1">
    <source>
        <dbReference type="ARBA" id="ARBA00010587"/>
    </source>
</evidence>
<dbReference type="SUPFAM" id="SSF52172">
    <property type="entry name" value="CheY-like"/>
    <property type="match status" value="1"/>
</dbReference>
<gene>
    <name evidence="9" type="ORF">C823_04845</name>
</gene>
<dbReference type="InterPro" id="IPR050595">
    <property type="entry name" value="Bact_response_regulator"/>
</dbReference>
<dbReference type="Pfam" id="PF00072">
    <property type="entry name" value="Response_reg"/>
    <property type="match status" value="1"/>
</dbReference>
<evidence type="ECO:0000256" key="2">
    <source>
        <dbReference type="ARBA" id="ARBA00018672"/>
    </source>
</evidence>
<dbReference type="SMART" id="SM00448">
    <property type="entry name" value="REC"/>
    <property type="match status" value="1"/>
</dbReference>
<dbReference type="InterPro" id="IPR012312">
    <property type="entry name" value="Hemerythrin-like"/>
</dbReference>
<evidence type="ECO:0000259" key="8">
    <source>
        <dbReference type="PROSITE" id="PS50110"/>
    </source>
</evidence>
<dbReference type="AlphaFoldDB" id="N2A2M1"/>
<evidence type="ECO:0000256" key="3">
    <source>
        <dbReference type="ARBA" id="ARBA00022553"/>
    </source>
</evidence>
<comment type="caution">
    <text evidence="9">The sequence shown here is derived from an EMBL/GenBank/DDBJ whole genome shotgun (WGS) entry which is preliminary data.</text>
</comment>
<keyword evidence="4" id="KW-0479">Metal-binding</keyword>
<dbReference type="GO" id="GO:0046872">
    <property type="term" value="F:metal ion binding"/>
    <property type="evidence" value="ECO:0007669"/>
    <property type="project" value="UniProtKB-KW"/>
</dbReference>
<keyword evidence="3 7" id="KW-0597">Phosphoprotein</keyword>
<proteinExistence type="inferred from homology"/>
<dbReference type="Gene3D" id="1.20.120.50">
    <property type="entry name" value="Hemerythrin-like"/>
    <property type="match status" value="1"/>
</dbReference>
<evidence type="ECO:0000256" key="6">
    <source>
        <dbReference type="ARBA" id="ARBA00024867"/>
    </source>
</evidence>
<keyword evidence="5" id="KW-0408">Iron</keyword>
<dbReference type="eggNOG" id="COG2703">
    <property type="taxonomic scope" value="Bacteria"/>
</dbReference>
<reference evidence="9 10" key="1">
    <citation type="journal article" date="2014" name="Genome Announc.">
        <title>Draft genome sequences of the altered schaedler flora, a defined bacterial community from gnotobiotic mice.</title>
        <authorList>
            <person name="Wannemuehler M.J."/>
            <person name="Overstreet A.M."/>
            <person name="Ward D.V."/>
            <person name="Phillips G.J."/>
        </authorList>
    </citation>
    <scope>NUCLEOTIDE SEQUENCE [LARGE SCALE GENOMIC DNA]</scope>
    <source>
        <strain evidence="9 10">ASF492</strain>
    </source>
</reference>
<dbReference type="InterPro" id="IPR011006">
    <property type="entry name" value="CheY-like_superfamily"/>
</dbReference>
<dbReference type="OrthoDB" id="1706569at2"/>
<dbReference type="InterPro" id="IPR016131">
    <property type="entry name" value="Haemerythrin_Fe_BS"/>
</dbReference>
<dbReference type="STRING" id="1235802.C823_04845"/>
<dbReference type="NCBIfam" id="TIGR02481">
    <property type="entry name" value="hemeryth_dom"/>
    <property type="match status" value="1"/>
</dbReference>
<dbReference type="EMBL" id="AQFT01000140">
    <property type="protein sequence ID" value="EMZ20728.1"/>
    <property type="molecule type" value="Genomic_DNA"/>
</dbReference>
<name>N2A2M1_9FIRM</name>
<dbReference type="InterPro" id="IPR001789">
    <property type="entry name" value="Sig_transdc_resp-reg_receiver"/>
</dbReference>
<dbReference type="PROSITE" id="PS50110">
    <property type="entry name" value="RESPONSE_REGULATORY"/>
    <property type="match status" value="1"/>
</dbReference>
<dbReference type="Gene3D" id="3.40.50.2300">
    <property type="match status" value="1"/>
</dbReference>
<feature type="domain" description="Response regulatory" evidence="8">
    <location>
        <begin position="330"/>
        <end position="445"/>
    </location>
</feature>
<evidence type="ECO:0000256" key="4">
    <source>
        <dbReference type="ARBA" id="ARBA00022723"/>
    </source>
</evidence>
<comment type="similarity">
    <text evidence="1">Belongs to the hemerythrin family.</text>
</comment>
<feature type="modified residue" description="4-aspartylphosphate" evidence="7">
    <location>
        <position position="378"/>
    </location>
</feature>
<evidence type="ECO:0000313" key="9">
    <source>
        <dbReference type="EMBL" id="EMZ20728.1"/>
    </source>
</evidence>
<dbReference type="PANTHER" id="PTHR44591:SF3">
    <property type="entry name" value="RESPONSE REGULATORY DOMAIN-CONTAINING PROTEIN"/>
    <property type="match status" value="1"/>
</dbReference>
<dbReference type="InterPro" id="IPR035938">
    <property type="entry name" value="Hemerythrin-like_sf"/>
</dbReference>
<accession>N2A2M1</accession>
<evidence type="ECO:0000256" key="5">
    <source>
        <dbReference type="ARBA" id="ARBA00023004"/>
    </source>
</evidence>
<evidence type="ECO:0000313" key="10">
    <source>
        <dbReference type="Proteomes" id="UP000012589"/>
    </source>
</evidence>
<dbReference type="InterPro" id="IPR012827">
    <property type="entry name" value="Hemerythrin_metal-bd"/>
</dbReference>
<keyword evidence="10" id="KW-1185">Reference proteome</keyword>
<dbReference type="PATRIC" id="fig|1235802.3.peg.5103"/>
<organism evidence="9 10">
    <name type="scientific">Eubacterium plexicaudatum ASF492</name>
    <dbReference type="NCBI Taxonomy" id="1235802"/>
    <lineage>
        <taxon>Bacteria</taxon>
        <taxon>Bacillati</taxon>
        <taxon>Bacillota</taxon>
        <taxon>Clostridia</taxon>
        <taxon>Eubacteriales</taxon>
        <taxon>Eubacteriaceae</taxon>
        <taxon>Eubacterium</taxon>
    </lineage>
</organism>
<dbReference type="CDD" id="cd12107">
    <property type="entry name" value="Hemerythrin"/>
    <property type="match status" value="1"/>
</dbReference>
<dbReference type="Proteomes" id="UP000012589">
    <property type="component" value="Unassembled WGS sequence"/>
</dbReference>
<dbReference type="Pfam" id="PF01814">
    <property type="entry name" value="Hemerythrin"/>
    <property type="match status" value="1"/>
</dbReference>
<evidence type="ECO:0000256" key="7">
    <source>
        <dbReference type="PROSITE-ProRule" id="PRU00169"/>
    </source>
</evidence>
<protein>
    <recommendedName>
        <fullName evidence="2">Stage 0 sporulation protein A homolog</fullName>
    </recommendedName>
</protein>
<dbReference type="CDD" id="cd00156">
    <property type="entry name" value="REC"/>
    <property type="match status" value="1"/>
</dbReference>
<dbReference type="eggNOG" id="COG0745">
    <property type="taxonomic scope" value="Bacteria"/>
</dbReference>
<dbReference type="GO" id="GO:0000160">
    <property type="term" value="P:phosphorelay signal transduction system"/>
    <property type="evidence" value="ECO:0007669"/>
    <property type="project" value="InterPro"/>
</dbReference>
<dbReference type="HOGENOM" id="CLU_599558_0_0_9"/>
<dbReference type="PROSITE" id="PS00550">
    <property type="entry name" value="HEMERYTHRINS"/>
    <property type="match status" value="1"/>
</dbReference>
<sequence>MGNHLIWEDRFKIGIEVIDKEHKKLFHIINKLFAFSEQEAKGPWVCQEGIKYFKEHALEHFAEEEAYMKSVSYEGFATHKRLHEDFSMRTLPALEKELEQSGYAKDAIHHFLGACAGWLIGHTLTEDRAMVGKQTSKWVNLMPEEEQFVVTQTITRLLQQMFQLETKVVSECYGGEKFGNGVYYRFIYSEKGGKQREIMLVFEEKVLMGTVGKLLGESSGKLTPVLLNAVKYTARQFVESVRKRFPSEAGYRMESEHLLTYEQFQNALEKQLPQYSLLFDTGEGYFAYCAMTPRVLGKRKSDQRQEVHSLTEIEKYLLKNEQENYNCKKKLLIVDDSDTVQLAMKGLLQEDYQVSVANSGTAAICSMTLDRPDLVLLDYDMPVCDGAQVLEMIRSEMVLADIPVFFLTAKVDKASVRKVIPLKPEGYLLKSAKPAEIKKNIDRYFEKKAIKNG</sequence>
<comment type="function">
    <text evidence="6">May play the central regulatory role in sporulation. It may be an element of the effector pathway responsible for the activation of sporulation genes in response to nutritional stress. Spo0A may act in concert with spo0H (a sigma factor) to control the expression of some genes that are critical to the sporulation process.</text>
</comment>
<dbReference type="PANTHER" id="PTHR44591">
    <property type="entry name" value="STRESS RESPONSE REGULATOR PROTEIN 1"/>
    <property type="match status" value="1"/>
</dbReference>
<dbReference type="SUPFAM" id="SSF47188">
    <property type="entry name" value="Hemerythrin-like"/>
    <property type="match status" value="1"/>
</dbReference>